<accession>A0A3M7QLD5</accession>
<comment type="caution">
    <text evidence="1">The sequence shown here is derived from an EMBL/GenBank/DDBJ whole genome shotgun (WGS) entry which is preliminary data.</text>
</comment>
<dbReference type="EMBL" id="REGN01005857">
    <property type="protein sequence ID" value="RNA11768.1"/>
    <property type="molecule type" value="Genomic_DNA"/>
</dbReference>
<dbReference type="Proteomes" id="UP000276133">
    <property type="component" value="Unassembled WGS sequence"/>
</dbReference>
<keyword evidence="2" id="KW-1185">Reference proteome</keyword>
<dbReference type="AlphaFoldDB" id="A0A3M7QLD5"/>
<evidence type="ECO:0000313" key="1">
    <source>
        <dbReference type="EMBL" id="RNA11768.1"/>
    </source>
</evidence>
<organism evidence="1 2">
    <name type="scientific">Brachionus plicatilis</name>
    <name type="common">Marine rotifer</name>
    <name type="synonym">Brachionus muelleri</name>
    <dbReference type="NCBI Taxonomy" id="10195"/>
    <lineage>
        <taxon>Eukaryota</taxon>
        <taxon>Metazoa</taxon>
        <taxon>Spiralia</taxon>
        <taxon>Gnathifera</taxon>
        <taxon>Rotifera</taxon>
        <taxon>Eurotatoria</taxon>
        <taxon>Monogononta</taxon>
        <taxon>Pseudotrocha</taxon>
        <taxon>Ploima</taxon>
        <taxon>Brachionidae</taxon>
        <taxon>Brachionus</taxon>
    </lineage>
</organism>
<gene>
    <name evidence="1" type="ORF">BpHYR1_024509</name>
</gene>
<name>A0A3M7QLD5_BRAPC</name>
<evidence type="ECO:0000313" key="2">
    <source>
        <dbReference type="Proteomes" id="UP000276133"/>
    </source>
</evidence>
<protein>
    <submittedName>
        <fullName evidence="1">Uncharacterized protein</fullName>
    </submittedName>
</protein>
<sequence>MVVSRLPLVSALSFIFINEITESVWPLSVVMQKRRYPIIMTFKCFNAGIIDQIPNFYGPVSTPTSKCTSYPEPLSSGGDIKFASVLMLAYFLFASIDENL</sequence>
<proteinExistence type="predicted"/>
<reference evidence="1 2" key="1">
    <citation type="journal article" date="2018" name="Sci. Rep.">
        <title>Genomic signatures of local adaptation to the degree of environmental predictability in rotifers.</title>
        <authorList>
            <person name="Franch-Gras L."/>
            <person name="Hahn C."/>
            <person name="Garcia-Roger E.M."/>
            <person name="Carmona M.J."/>
            <person name="Serra M."/>
            <person name="Gomez A."/>
        </authorList>
    </citation>
    <scope>NUCLEOTIDE SEQUENCE [LARGE SCALE GENOMIC DNA]</scope>
    <source>
        <strain evidence="1">HYR1</strain>
    </source>
</reference>